<name>A0AAE6MNC1_HAEPH</name>
<dbReference type="Proteomes" id="UP000323974">
    <property type="component" value="Chromosome"/>
</dbReference>
<evidence type="ECO:0000313" key="3">
    <source>
        <dbReference type="EMBL" id="QEN10080.1"/>
    </source>
</evidence>
<reference evidence="3 4" key="1">
    <citation type="submission" date="2019-04" db="EMBL/GenBank/DDBJ databases">
        <title>Complete Genome and Methylome Analysis of Haemophilus haemolyticus NEB129.</title>
        <authorList>
            <person name="Fomenkov A."/>
            <person name="Roberts R.J."/>
            <person name="Anton B.P."/>
            <person name="Vincze T."/>
        </authorList>
    </citation>
    <scope>NUCLEOTIDE SEQUENCE [LARGE SCALE GENOMIC DNA]</scope>
    <source>
        <strain evidence="3 4">NEB129</strain>
    </source>
</reference>
<feature type="region of interest" description="Disordered" evidence="1">
    <location>
        <begin position="165"/>
        <end position="184"/>
    </location>
</feature>
<dbReference type="InterPro" id="IPR054500">
    <property type="entry name" value="Phage_fiber_rpt"/>
</dbReference>
<dbReference type="Pfam" id="PF22337">
    <property type="entry name" value="Phage_fiber_rpt"/>
    <property type="match status" value="1"/>
</dbReference>
<evidence type="ECO:0000256" key="1">
    <source>
        <dbReference type="SAM" id="MobiDB-lite"/>
    </source>
</evidence>
<evidence type="ECO:0000259" key="2">
    <source>
        <dbReference type="Pfam" id="PF12571"/>
    </source>
</evidence>
<feature type="domain" description="Phage tail fibre protein N-terminal" evidence="2">
    <location>
        <begin position="4"/>
        <end position="152"/>
    </location>
</feature>
<dbReference type="GeneID" id="78223584"/>
<dbReference type="InterPro" id="IPR022225">
    <property type="entry name" value="Phage_tail_fibre_N"/>
</dbReference>
<gene>
    <name evidence="3" type="ORF">E5Q53_00620</name>
</gene>
<evidence type="ECO:0000313" key="4">
    <source>
        <dbReference type="Proteomes" id="UP000323974"/>
    </source>
</evidence>
<accession>A0AAE6MNC1</accession>
<protein>
    <recommendedName>
        <fullName evidence="2">Phage tail fibre protein N-terminal domain-containing protein</fullName>
    </recommendedName>
</protein>
<dbReference type="EMBL" id="CP038817">
    <property type="protein sequence ID" value="QEN10080.1"/>
    <property type="molecule type" value="Genomic_DNA"/>
</dbReference>
<dbReference type="Pfam" id="PF12571">
    <property type="entry name" value="Phage_tail_fib"/>
    <property type="match status" value="1"/>
</dbReference>
<sequence length="429" mass="47234">MASTRATNALKSYVAQSVARNETVTFDKIIFAHISGLNDATLANINNMPTVDQIKHTANIQQTGYIADDQVVYSVTLGSEIGDFTFNFVGLVNSAKNVLGVAIYTGDIVKTRTKAEEQGNALTRNIILQVNNAKTLTNIQTQAKAWQFDFTDKFLQMKPKKITATTTNTADSSGHTHEIDKASTTQSGVVQLVDDWTTHDNSKALTASVGKRLYDTLKGLIDSLSGRTTTAQNTAANALSKTTPKKITASTSNVTDQNGHTHEIDKASTSIAGVVKLNDSLTSNATDEALTARQGKALSEKVEQAVRKVESIKTDISAQFTQGIQSMRTETTSIFEWYEGKLTVNKSKSSRSEEDYVDTSTFDFRINIPAKPYRRRFLLGGEGNKQIIEANKVFNLELSGYNFERFNENLPSSDYQRAQKYVYVCLVRI</sequence>
<proteinExistence type="predicted"/>
<dbReference type="KEGG" id="hpaa:E5Q53_00620"/>
<dbReference type="AlphaFoldDB" id="A0AAE6MNC1"/>
<dbReference type="RefSeq" id="WP_005705568.1">
    <property type="nucleotide sequence ID" value="NZ_CP038817.1"/>
</dbReference>
<organism evidence="3 4">
    <name type="scientific">Haemophilus parahaemolyticus</name>
    <dbReference type="NCBI Taxonomy" id="735"/>
    <lineage>
        <taxon>Bacteria</taxon>
        <taxon>Pseudomonadati</taxon>
        <taxon>Pseudomonadota</taxon>
        <taxon>Gammaproteobacteria</taxon>
        <taxon>Pasteurellales</taxon>
        <taxon>Pasteurellaceae</taxon>
        <taxon>Haemophilus</taxon>
    </lineage>
</organism>